<keyword evidence="1" id="KW-0472">Membrane</keyword>
<keyword evidence="1" id="KW-0812">Transmembrane</keyword>
<dbReference type="RefSeq" id="WP_209812171.1">
    <property type="nucleotide sequence ID" value="NZ_JAGGKT010000017.1"/>
</dbReference>
<evidence type="ECO:0000313" key="3">
    <source>
        <dbReference type="Proteomes" id="UP001519343"/>
    </source>
</evidence>
<dbReference type="Proteomes" id="UP001519343">
    <property type="component" value="Unassembled WGS sequence"/>
</dbReference>
<name>A0ABS4GV93_9BACL</name>
<dbReference type="Pfam" id="PF10942">
    <property type="entry name" value="DUF2619"/>
    <property type="match status" value="1"/>
</dbReference>
<protein>
    <submittedName>
        <fullName evidence="2">Exporter of polyketide antibiotics</fullName>
    </submittedName>
</protein>
<dbReference type="EMBL" id="JAGGKT010000017">
    <property type="protein sequence ID" value="MBP1934169.1"/>
    <property type="molecule type" value="Genomic_DNA"/>
</dbReference>
<gene>
    <name evidence="2" type="ORF">J2Z37_004188</name>
</gene>
<feature type="transmembrane region" description="Helical" evidence="1">
    <location>
        <begin position="12"/>
        <end position="33"/>
    </location>
</feature>
<evidence type="ECO:0000256" key="1">
    <source>
        <dbReference type="SAM" id="Phobius"/>
    </source>
</evidence>
<keyword evidence="3" id="KW-1185">Reference proteome</keyword>
<feature type="transmembrane region" description="Helical" evidence="1">
    <location>
        <begin position="45"/>
        <end position="65"/>
    </location>
</feature>
<evidence type="ECO:0000313" key="2">
    <source>
        <dbReference type="EMBL" id="MBP1934169.1"/>
    </source>
</evidence>
<reference evidence="2 3" key="1">
    <citation type="submission" date="2021-03" db="EMBL/GenBank/DDBJ databases">
        <title>Genomic Encyclopedia of Type Strains, Phase IV (KMG-IV): sequencing the most valuable type-strain genomes for metagenomic binning, comparative biology and taxonomic classification.</title>
        <authorList>
            <person name="Goeker M."/>
        </authorList>
    </citation>
    <scope>NUCLEOTIDE SEQUENCE [LARGE SCALE GENOMIC DNA]</scope>
    <source>
        <strain evidence="2 3">DSM 24738</strain>
    </source>
</reference>
<proteinExistence type="predicted"/>
<organism evidence="2 3">
    <name type="scientific">Ammoniphilus resinae</name>
    <dbReference type="NCBI Taxonomy" id="861532"/>
    <lineage>
        <taxon>Bacteria</taxon>
        <taxon>Bacillati</taxon>
        <taxon>Bacillota</taxon>
        <taxon>Bacilli</taxon>
        <taxon>Bacillales</taxon>
        <taxon>Paenibacillaceae</taxon>
        <taxon>Aneurinibacillus group</taxon>
        <taxon>Ammoniphilus</taxon>
    </lineage>
</organism>
<feature type="transmembrane region" description="Helical" evidence="1">
    <location>
        <begin position="71"/>
        <end position="88"/>
    </location>
</feature>
<dbReference type="InterPro" id="IPR020390">
    <property type="entry name" value="Uncharacterised_YqhV"/>
</dbReference>
<accession>A0ABS4GV93</accession>
<keyword evidence="1" id="KW-1133">Transmembrane helix</keyword>
<sequence length="91" mass="9733">MFHLFEKAVLGMAILRILSGSIEITAAILMLKFNQIDKALIINSSLALVGPLVLIATTTIGLIGIADKISFGKILWILLGVAFILIGIKSK</sequence>
<comment type="caution">
    <text evidence="2">The sequence shown here is derived from an EMBL/GenBank/DDBJ whole genome shotgun (WGS) entry which is preliminary data.</text>
</comment>